<organism evidence="8 9">
    <name type="scientific">Aedes aegypti</name>
    <name type="common">Yellowfever mosquito</name>
    <name type="synonym">Culex aegypti</name>
    <dbReference type="NCBI Taxonomy" id="7159"/>
    <lineage>
        <taxon>Eukaryota</taxon>
        <taxon>Metazoa</taxon>
        <taxon>Ecdysozoa</taxon>
        <taxon>Arthropoda</taxon>
        <taxon>Hexapoda</taxon>
        <taxon>Insecta</taxon>
        <taxon>Pterygota</taxon>
        <taxon>Neoptera</taxon>
        <taxon>Endopterygota</taxon>
        <taxon>Diptera</taxon>
        <taxon>Nematocera</taxon>
        <taxon>Culicoidea</taxon>
        <taxon>Culicidae</taxon>
        <taxon>Culicinae</taxon>
        <taxon>Aedini</taxon>
        <taxon>Aedes</taxon>
        <taxon>Stegomyia</taxon>
    </lineage>
</organism>
<dbReference type="PANTHER" id="PTHR12984:SF3">
    <property type="entry name" value="N-TERMINAL KINASE-LIKE PROTEIN"/>
    <property type="match status" value="1"/>
</dbReference>
<dbReference type="InterPro" id="IPR011009">
    <property type="entry name" value="Kinase-like_dom_sf"/>
</dbReference>
<keyword evidence="3" id="KW-0862">Zinc</keyword>
<dbReference type="SMART" id="SM00980">
    <property type="entry name" value="THAP"/>
    <property type="match status" value="1"/>
</dbReference>
<dbReference type="Pfam" id="PF05485">
    <property type="entry name" value="THAP"/>
    <property type="match status" value="1"/>
</dbReference>
<dbReference type="SMART" id="SM00692">
    <property type="entry name" value="DM3"/>
    <property type="match status" value="1"/>
</dbReference>
<accession>A0A903VUK6</accession>
<dbReference type="AlphaFoldDB" id="A0A903VUK6"/>
<dbReference type="GO" id="GO:0003677">
    <property type="term" value="F:DNA binding"/>
    <property type="evidence" value="ECO:0007669"/>
    <property type="project" value="UniProtKB-UniRule"/>
</dbReference>
<dbReference type="Gene3D" id="6.20.210.20">
    <property type="entry name" value="THAP domain"/>
    <property type="match status" value="1"/>
</dbReference>
<dbReference type="InterPro" id="IPR038441">
    <property type="entry name" value="THAP_Znf_sf"/>
</dbReference>
<feature type="region of interest" description="Disordered" evidence="6">
    <location>
        <begin position="512"/>
        <end position="537"/>
    </location>
</feature>
<dbReference type="EnsemblMetazoa" id="AAEL027600-RA">
    <property type="protein sequence ID" value="AAEL027600-PA"/>
    <property type="gene ID" value="AAEL027600"/>
</dbReference>
<dbReference type="SUPFAM" id="SSF56112">
    <property type="entry name" value="Protein kinase-like (PK-like)"/>
    <property type="match status" value="1"/>
</dbReference>
<feature type="domain" description="THAP-type" evidence="7">
    <location>
        <begin position="128"/>
        <end position="212"/>
    </location>
</feature>
<dbReference type="GO" id="GO:0008270">
    <property type="term" value="F:zinc ion binding"/>
    <property type="evidence" value="ECO:0007669"/>
    <property type="project" value="UniProtKB-KW"/>
</dbReference>
<dbReference type="PANTHER" id="PTHR12984">
    <property type="entry name" value="SCY1-RELATED S/T PROTEIN KINASE-LIKE"/>
    <property type="match status" value="1"/>
</dbReference>
<name>A0A903VUK6_AEDAE</name>
<keyword evidence="9" id="KW-1185">Reference proteome</keyword>
<evidence type="ECO:0000256" key="4">
    <source>
        <dbReference type="ARBA" id="ARBA00023125"/>
    </source>
</evidence>
<dbReference type="Gene3D" id="3.30.200.20">
    <property type="entry name" value="Phosphorylase Kinase, domain 1"/>
    <property type="match status" value="1"/>
</dbReference>
<evidence type="ECO:0000259" key="7">
    <source>
        <dbReference type="PROSITE" id="PS50950"/>
    </source>
</evidence>
<dbReference type="InterPro" id="IPR051177">
    <property type="entry name" value="CIK-Related_Protein"/>
</dbReference>
<keyword evidence="4 5" id="KW-0238">DNA-binding</keyword>
<keyword evidence="1" id="KW-0479">Metal-binding</keyword>
<evidence type="ECO:0000256" key="6">
    <source>
        <dbReference type="SAM" id="MobiDB-lite"/>
    </source>
</evidence>
<dbReference type="InterPro" id="IPR006612">
    <property type="entry name" value="THAP_Znf"/>
</dbReference>
<reference evidence="9" key="1">
    <citation type="submission" date="2017-06" db="EMBL/GenBank/DDBJ databases">
        <title>Aedes aegypti genome working group (AGWG) sequencing and assembly.</title>
        <authorList>
            <consortium name="Aedes aegypti Genome Working Group (AGWG)"/>
            <person name="Matthews B.J."/>
        </authorList>
    </citation>
    <scope>NUCLEOTIDE SEQUENCE [LARGE SCALE GENOMIC DNA]</scope>
    <source>
        <strain evidence="9">LVP_AGWG</strain>
    </source>
</reference>
<evidence type="ECO:0000313" key="9">
    <source>
        <dbReference type="Proteomes" id="UP000008820"/>
    </source>
</evidence>
<reference evidence="8" key="2">
    <citation type="submission" date="2022-10" db="UniProtKB">
        <authorList>
            <consortium name="EnsemblMetazoa"/>
        </authorList>
    </citation>
    <scope>IDENTIFICATION</scope>
    <source>
        <strain evidence="8">LVP_AGWG</strain>
    </source>
</reference>
<dbReference type="PROSITE" id="PS50950">
    <property type="entry name" value="ZF_THAP"/>
    <property type="match status" value="1"/>
</dbReference>
<keyword evidence="2 5" id="KW-0863">Zinc-finger</keyword>
<evidence type="ECO:0000256" key="1">
    <source>
        <dbReference type="ARBA" id="ARBA00022723"/>
    </source>
</evidence>
<evidence type="ECO:0000256" key="2">
    <source>
        <dbReference type="ARBA" id="ARBA00022771"/>
    </source>
</evidence>
<dbReference type="Proteomes" id="UP000008820">
    <property type="component" value="Unassembled WGS sequence"/>
</dbReference>
<evidence type="ECO:0000256" key="3">
    <source>
        <dbReference type="ARBA" id="ARBA00022833"/>
    </source>
</evidence>
<dbReference type="OrthoDB" id="447103at2759"/>
<sequence>MWSFFSRDSAKDFPYEIGEPVPQFDSRSIWSLHRGKRKGTNGEEVSVFVYDIKNGTDVKLELARAAVKRLKTLRHPSILQFLDSLETDKVLYVATEQVEPLGTHFEKQAGEGPQRDLYLAWGIFQITMRWYCAVSGCTNKKSSTKENPGITYHRFPADEARRAKWVSFCGRGETWTPVPSQGICSRHFHGTSYDSNVKHRRQLISNAIPELNPRSDLGQQQHQHSSVSQHMISKGHMFMDNFQILSEIPSFDENLRFLDETNVADDSALGSENSLETSLICYPVASDPVNSSVESDHNYPTSSVTVCESASIGGINDDPYDHVVNQVCVDLPAQPSDILQLEQQFEGYVIREADAVQVAQKSLPTDILLSDQEYDGFVYLLGWVAHKLKTTHPELGSPTSKCNPQHLPLYLANLSYGGLTSPTNEFIEMGYQLEQVFISTNGRAGFESKTNVVQKTVDEASRLFPGCDATVAQRYFKIRTIIRVRHINLYMEGKLEANVDIYNKTLYGRHMPTKRSYKSNSDKHSKNAKKQKKMSSR</sequence>
<dbReference type="SUPFAM" id="SSF57716">
    <property type="entry name" value="Glucocorticoid receptor-like (DNA-binding domain)"/>
    <property type="match status" value="1"/>
</dbReference>
<protein>
    <recommendedName>
        <fullName evidence="7">THAP-type domain-containing protein</fullName>
    </recommendedName>
</protein>
<evidence type="ECO:0000256" key="5">
    <source>
        <dbReference type="PROSITE-ProRule" id="PRU00309"/>
    </source>
</evidence>
<feature type="compositionally biased region" description="Basic residues" evidence="6">
    <location>
        <begin position="526"/>
        <end position="537"/>
    </location>
</feature>
<evidence type="ECO:0000313" key="8">
    <source>
        <dbReference type="EnsemblMetazoa" id="AAEL027600-PA"/>
    </source>
</evidence>
<proteinExistence type="predicted"/>
<gene>
    <name evidence="8" type="primary">110681113</name>
</gene>